<accession>A0A0D8X620</accession>
<dbReference type="Proteomes" id="UP000345329">
    <property type="component" value="Unassembled WGS sequence"/>
</dbReference>
<sequence length="90" mass="10443">MEYSYPLNPDWTTEEMTIVVQFLEAIERAYEKGIDTLELKEKYRAFKQVVPAKGEEKRIGIDFEKASGYSAYKVMQLVKNATTSKIKMQP</sequence>
<dbReference type="Proteomes" id="UP000403352">
    <property type="component" value="Unassembled WGS sequence"/>
</dbReference>
<evidence type="ECO:0000313" key="10">
    <source>
        <dbReference type="EMBL" id="EAD1183639.1"/>
    </source>
</evidence>
<dbReference type="EMBL" id="DAAJFY010000001">
    <property type="protein sequence ID" value="HAC0273780.1"/>
    <property type="molecule type" value="Genomic_DNA"/>
</dbReference>
<dbReference type="Proteomes" id="UP000378540">
    <property type="component" value="Unassembled WGS sequence"/>
</dbReference>
<evidence type="ECO:0000313" key="39">
    <source>
        <dbReference type="EMBL" id="EAG9519732.1"/>
    </source>
</evidence>
<evidence type="ECO:0000313" key="40">
    <source>
        <dbReference type="EMBL" id="EAG9856630.1"/>
    </source>
</evidence>
<evidence type="ECO:0000313" key="25">
    <source>
        <dbReference type="EMBL" id="EAG0993596.1"/>
    </source>
</evidence>
<evidence type="ECO:0000313" key="47">
    <source>
        <dbReference type="EMBL" id="EAH4240604.1"/>
    </source>
</evidence>
<evidence type="ECO:0000313" key="34">
    <source>
        <dbReference type="EMBL" id="EAG6168348.1"/>
    </source>
</evidence>
<dbReference type="EMBL" id="DAAJZA010000003">
    <property type="protein sequence ID" value="HAC1754440.1"/>
    <property type="molecule type" value="Genomic_DNA"/>
</dbReference>
<evidence type="ECO:0000313" key="140">
    <source>
        <dbReference type="Proteomes" id="UP000528151"/>
    </source>
</evidence>
<evidence type="ECO:0000313" key="61">
    <source>
        <dbReference type="EMBL" id="EDN8268348.1"/>
    </source>
</evidence>
<dbReference type="EMBL" id="AAARLF010000001">
    <property type="protein sequence ID" value="EAE2896936.1"/>
    <property type="molecule type" value="Genomic_DNA"/>
</dbReference>
<evidence type="ECO:0000313" key="68">
    <source>
        <dbReference type="EMBL" id="HAA8052854.1"/>
    </source>
</evidence>
<evidence type="ECO:0000313" key="95">
    <source>
        <dbReference type="Proteomes" id="UP000344343"/>
    </source>
</evidence>
<dbReference type="EMBL" id="AABEKY010000004">
    <property type="protein sequence ID" value="EAG9387469.1"/>
    <property type="molecule type" value="Genomic_DNA"/>
</dbReference>
<dbReference type="Proteomes" id="UP000331186">
    <property type="component" value="Unassembled WGS sequence"/>
</dbReference>
<dbReference type="EMBL" id="DAAEQL010000004">
    <property type="protein sequence ID" value="HAA8490484.1"/>
    <property type="molecule type" value="Genomic_DNA"/>
</dbReference>
<dbReference type="HAMAP" id="MF_01041">
    <property type="entry name" value="UPF0223"/>
    <property type="match status" value="1"/>
</dbReference>
<evidence type="ECO:0000313" key="158">
    <source>
        <dbReference type="Proteomes" id="UP000845014"/>
    </source>
</evidence>
<dbReference type="EMBL" id="AANPAU010000002">
    <property type="protein sequence ID" value="EDP8513147.1"/>
    <property type="molecule type" value="Genomic_DNA"/>
</dbReference>
<evidence type="ECO:0000313" key="134">
    <source>
        <dbReference type="Proteomes" id="UP000517258"/>
    </source>
</evidence>
<evidence type="ECO:0000313" key="83">
    <source>
        <dbReference type="EMBL" id="RKA10650.1"/>
    </source>
</evidence>
<dbReference type="Proteomes" id="UP000193519">
    <property type="component" value="Chromosome"/>
</dbReference>
<dbReference type="Proteomes" id="UP000481141">
    <property type="component" value="Unassembled WGS sequence"/>
</dbReference>
<dbReference type="EMBL" id="AANOZB010000003">
    <property type="protein sequence ID" value="EDP8409660.1"/>
    <property type="molecule type" value="Genomic_DNA"/>
</dbReference>
<dbReference type="EMBL" id="AABCVX010000001">
    <property type="protein sequence ID" value="EAG6168348.1"/>
    <property type="molecule type" value="Genomic_DNA"/>
</dbReference>
<dbReference type="Proteomes" id="UP000455569">
    <property type="component" value="Unassembled WGS sequence"/>
</dbReference>
<evidence type="ECO:0000313" key="153">
    <source>
        <dbReference type="Proteomes" id="UP000840567"/>
    </source>
</evidence>
<dbReference type="PIRSF" id="PIRSF037260">
    <property type="entry name" value="UPF0223"/>
    <property type="match status" value="1"/>
</dbReference>
<dbReference type="EMBL" id="AAASLB010000001">
    <property type="protein sequence ID" value="EAE4941060.1"/>
    <property type="molecule type" value="Genomic_DNA"/>
</dbReference>
<dbReference type="Proteomes" id="UP000398321">
    <property type="component" value="Unassembled WGS sequence"/>
</dbReference>
<dbReference type="EMBL" id="DABJAN010000001">
    <property type="protein sequence ID" value="HAJ9592549.1"/>
    <property type="molecule type" value="Genomic_DNA"/>
</dbReference>
<dbReference type="EMBL" id="AAAIXK010000001">
    <property type="protein sequence ID" value="EAC5548983.1"/>
    <property type="molecule type" value="Genomic_DNA"/>
</dbReference>
<dbReference type="Proteomes" id="UP000368805">
    <property type="component" value="Unassembled WGS sequence"/>
</dbReference>
<reference evidence="58 103" key="7">
    <citation type="submission" date="2019-09" db="EMBL/GenBank/DDBJ databases">
        <authorList>
            <consortium name="GenomeTrakr network: Whole genome sequencing for foodborne pathogen traceback"/>
        </authorList>
    </citation>
    <scope>NUCLEOTIDE SEQUENCE [LARGE SCALE GENOMIC DNA]</scope>
    <source>
        <strain evidence="38 135">CFSAN072474</strain>
        <strain evidence="37 136">CFSAN072502</strain>
        <strain evidence="58 103">FLAG-55987</strain>
        <strain evidence="35 145">NRRL B-33244</strain>
        <strain evidence="49 117">PHLUSALM00088</strain>
    </source>
</reference>
<dbReference type="EMBL" id="AABAIH010000001">
    <property type="protein sequence ID" value="EAG0993596.1"/>
    <property type="molecule type" value="Genomic_DNA"/>
</dbReference>
<evidence type="ECO:0000313" key="85">
    <source>
        <dbReference type="EMBL" id="UUJ80212.1"/>
    </source>
</evidence>
<dbReference type="EMBL" id="AACKFB010000031">
    <property type="protein sequence ID" value="EAK9429390.1"/>
    <property type="molecule type" value="Genomic_DNA"/>
</dbReference>
<evidence type="ECO:0000313" key="77">
    <source>
        <dbReference type="EMBL" id="HAC3055978.1"/>
    </source>
</evidence>
<evidence type="ECO:0000313" key="146">
    <source>
        <dbReference type="Proteomes" id="UP000540117"/>
    </source>
</evidence>
<dbReference type="Proteomes" id="UP000467536">
    <property type="component" value="Unassembled WGS sequence"/>
</dbReference>
<dbReference type="EMBL" id="AAISWI010000004">
    <property type="protein sequence ID" value="ECH7210852.1"/>
    <property type="molecule type" value="Genomic_DNA"/>
</dbReference>
<dbReference type="EMBL" id="AAAIJX010000003">
    <property type="protein sequence ID" value="EAC4482427.1"/>
    <property type="molecule type" value="Genomic_DNA"/>
</dbReference>
<evidence type="ECO:0000313" key="8">
    <source>
        <dbReference type="EMBL" id="EAC7479644.1"/>
    </source>
</evidence>
<dbReference type="EMBL" id="AAHZFN010000023">
    <property type="protein sequence ID" value="ECB9474868.1"/>
    <property type="molecule type" value="Genomic_DNA"/>
</dbReference>
<dbReference type="Proteomes" id="UP000549379">
    <property type="component" value="Unassembled WGS sequence"/>
</dbReference>
<dbReference type="EMBL" id="JACAVN010000001">
    <property type="protein sequence ID" value="NYA00207.1"/>
    <property type="molecule type" value="Genomic_DNA"/>
</dbReference>
<dbReference type="EMBL" id="AAANYN010000021">
    <property type="protein sequence ID" value="EAD5775059.1"/>
    <property type="molecule type" value="Genomic_DNA"/>
</dbReference>
<evidence type="ECO:0000313" key="130">
    <source>
        <dbReference type="Proteomes" id="UP000478945"/>
    </source>
</evidence>
<dbReference type="EMBL" id="AABBYJ010000001">
    <property type="protein sequence ID" value="EAG4329981.1"/>
    <property type="molecule type" value="Genomic_DNA"/>
</dbReference>
<evidence type="ECO:0000313" key="154">
    <source>
        <dbReference type="Proteomes" id="UP000841146"/>
    </source>
</evidence>
<dbReference type="Proteomes" id="UP000368512">
    <property type="component" value="Unassembled WGS sequence"/>
</dbReference>
<reference evidence="91 111" key="6">
    <citation type="submission" date="2019-03" db="EMBL/GenBank/DDBJ databases">
        <authorList>
            <person name="Ashton P.M."/>
            <person name="Dallman T."/>
            <person name="Nair S."/>
            <person name="De Pinna E."/>
            <person name="Peters T."/>
            <person name="Grant K."/>
        </authorList>
    </citation>
    <scope>NUCLEOTIDE SEQUENCE [LARGE SCALE GENOMIC DNA]</scope>
    <source>
        <strain evidence="44 144">282333</strain>
        <strain evidence="46 142">282352</strain>
        <strain evidence="39 148">289003</strain>
        <strain evidence="42 151">406731</strain>
        <strain evidence="40 149">429821</strain>
        <strain evidence="43 137">562417</strain>
        <strain evidence="45 141">562428</strain>
        <strain evidence="41 134">563356</strain>
        <strain evidence="3 118">688377</strain>
        <strain evidence="55 130">760311</strain>
        <strain evidence="65 126">788324</strain>
        <strain evidence="63 123">833351</strain>
        <strain evidence="66 127">883775</strain>
        <strain evidence="20">RL15000161</strain>
        <strain evidence="21">RL15000271</strain>
        <strain evidence="22">RL15000286</strain>
        <strain evidence="23">RL15000440</strain>
    </source>
</reference>
<dbReference type="EMBL" id="AABBAW010000001">
    <property type="protein sequence ID" value="EAG2513745.1"/>
    <property type="molecule type" value="Genomic_DNA"/>
</dbReference>
<evidence type="ECO:0000313" key="32">
    <source>
        <dbReference type="EMBL" id="EAG4329981.1"/>
    </source>
</evidence>
<evidence type="ECO:0000313" key="14">
    <source>
        <dbReference type="EMBL" id="EAD8147349.1"/>
    </source>
</evidence>
<dbReference type="EMBL" id="DAAHYZ010000011">
    <property type="protein sequence ID" value="HAB7723027.1"/>
    <property type="molecule type" value="Genomic_DNA"/>
</dbReference>
<dbReference type="EMBL" id="AAAQQZ010000001">
    <property type="protein sequence ID" value="EAE1337722.1"/>
    <property type="molecule type" value="Genomic_DNA"/>
</dbReference>
<dbReference type="Proteomes" id="UP000285054">
    <property type="component" value="Unassembled WGS sequence"/>
</dbReference>
<evidence type="ECO:0000313" key="37">
    <source>
        <dbReference type="EMBL" id="EAG9352272.1"/>
    </source>
</evidence>
<dbReference type="Proteomes" id="UP000339309">
    <property type="component" value="Unassembled WGS sequence"/>
</dbReference>
<dbReference type="Proteomes" id="UP000365297">
    <property type="component" value="Unassembled WGS sequence"/>
</dbReference>
<dbReference type="SMR" id="A0A0D8X620"/>
<dbReference type="Proteomes" id="UP000546397">
    <property type="component" value="Unassembled WGS sequence"/>
</dbReference>
<dbReference type="EMBL" id="AAAQJJ010000006">
    <property type="protein sequence ID" value="EAE0769721.1"/>
    <property type="molecule type" value="Genomic_DNA"/>
</dbReference>
<dbReference type="SUPFAM" id="SSF158504">
    <property type="entry name" value="BH2638-like"/>
    <property type="match status" value="1"/>
</dbReference>
<dbReference type="InterPro" id="IPR007920">
    <property type="entry name" value="UPF0223"/>
</dbReference>
<evidence type="ECO:0000313" key="145">
    <source>
        <dbReference type="Proteomes" id="UP000535556"/>
    </source>
</evidence>
<dbReference type="Proteomes" id="UP000522199">
    <property type="component" value="Unassembled WGS sequence"/>
</dbReference>
<dbReference type="Proteomes" id="UP000566597">
    <property type="component" value="Unassembled WGS sequence"/>
</dbReference>
<dbReference type="Proteomes" id="UP000371553">
    <property type="component" value="Unassembled WGS sequence"/>
</dbReference>
<dbReference type="Proteomes" id="UP000525850">
    <property type="component" value="Unassembled WGS sequence"/>
</dbReference>
<evidence type="ECO:0000313" key="90">
    <source>
        <dbReference type="Proteomes" id="UP000331186"/>
    </source>
</evidence>
<dbReference type="EMBL" id="AABDDO010000001">
    <property type="protein sequence ID" value="EAG6762241.1"/>
    <property type="molecule type" value="Genomic_DNA"/>
</dbReference>
<dbReference type="Proteomes" id="UP000423131">
    <property type="component" value="Unassembled WGS sequence"/>
</dbReference>
<evidence type="ECO:0000313" key="28">
    <source>
        <dbReference type="EMBL" id="EAG2244007.1"/>
    </source>
</evidence>
<evidence type="ECO:0000313" key="107">
    <source>
        <dbReference type="Proteomes" id="UP000371553"/>
    </source>
</evidence>
<dbReference type="GeneID" id="93234498"/>
<evidence type="ECO:0000313" key="144">
    <source>
        <dbReference type="Proteomes" id="UP000533021"/>
    </source>
</evidence>
<dbReference type="EMBL" id="DAAHUJ010000001">
    <property type="protein sequence ID" value="HAB7362947.1"/>
    <property type="molecule type" value="Genomic_DNA"/>
</dbReference>
<evidence type="ECO:0000313" key="81">
    <source>
        <dbReference type="EMBL" id="OET49072.1"/>
    </source>
</evidence>
<evidence type="ECO:0000313" key="45">
    <source>
        <dbReference type="EMBL" id="EAH3126826.1"/>
    </source>
</evidence>
<evidence type="ECO:0000313" key="155">
    <source>
        <dbReference type="Proteomes" id="UP000841561"/>
    </source>
</evidence>
<evidence type="ECO:0000313" key="159">
    <source>
        <dbReference type="Proteomes" id="UP000852906"/>
    </source>
</evidence>
<evidence type="ECO:0000313" key="5">
    <source>
        <dbReference type="EMBL" id="EAC5548983.1"/>
    </source>
</evidence>
<evidence type="ECO:0000313" key="70">
    <source>
        <dbReference type="EMBL" id="HAB7362947.1"/>
    </source>
</evidence>
<evidence type="ECO:0000313" key="56">
    <source>
        <dbReference type="EMBL" id="ECR7121715.1"/>
    </source>
</evidence>
<dbReference type="EMBL" id="AAKHCT010000001">
    <property type="protein sequence ID" value="ECR7121715.1"/>
    <property type="molecule type" value="Genomic_DNA"/>
</dbReference>
<dbReference type="EMBL" id="AAAJWF010000001">
    <property type="protein sequence ID" value="EAC7479644.1"/>
    <property type="molecule type" value="Genomic_DNA"/>
</dbReference>
<evidence type="ECO:0000313" key="132">
    <source>
        <dbReference type="Proteomes" id="UP000484022"/>
    </source>
</evidence>
<evidence type="ECO:0000313" key="38">
    <source>
        <dbReference type="EMBL" id="EAG9387469.1"/>
    </source>
</evidence>
<dbReference type="EMBL" id="AAIAJJ010000005">
    <property type="protein sequence ID" value="ECC1557263.1"/>
    <property type="molecule type" value="Genomic_DNA"/>
</dbReference>
<evidence type="ECO:0000313" key="27">
    <source>
        <dbReference type="EMBL" id="EAG2085658.1"/>
    </source>
</evidence>
<evidence type="ECO:0000313" key="43">
    <source>
        <dbReference type="EMBL" id="EAH1614797.1"/>
    </source>
</evidence>
<dbReference type="Proteomes" id="UP000406081">
    <property type="component" value="Unassembled WGS sequence"/>
</dbReference>
<dbReference type="EMBL" id="AABBHO010000024">
    <property type="protein sequence ID" value="EAG2997422.1"/>
    <property type="molecule type" value="Genomic_DNA"/>
</dbReference>
<dbReference type="EMBL" id="AANCZP010000001">
    <property type="protein sequence ID" value="EDN8268348.1"/>
    <property type="molecule type" value="Genomic_DNA"/>
</dbReference>
<dbReference type="Proteomes" id="UP000524387">
    <property type="component" value="Unassembled WGS sequence"/>
</dbReference>
<evidence type="ECO:0000313" key="53">
    <source>
        <dbReference type="EMBL" id="ECC1557263.1"/>
    </source>
</evidence>
<evidence type="ECO:0000313" key="67">
    <source>
        <dbReference type="EMBL" id="EDP8513147.1"/>
    </source>
</evidence>
<dbReference type="Proteomes" id="UP000383365">
    <property type="component" value="Unassembled WGS sequence"/>
</dbReference>
<dbReference type="Proteomes" id="UP000336166">
    <property type="component" value="Unassembled WGS sequence"/>
</dbReference>
<dbReference type="EMBL" id="CP098507">
    <property type="protein sequence ID" value="UUJ80212.1"/>
    <property type="molecule type" value="Genomic_DNA"/>
</dbReference>
<evidence type="ECO:0000313" key="94">
    <source>
        <dbReference type="Proteomes" id="UP000339309"/>
    </source>
</evidence>
<evidence type="ECO:0000313" key="119">
    <source>
        <dbReference type="Proteomes" id="UP000421738"/>
    </source>
</evidence>
<evidence type="ECO:0000313" key="129">
    <source>
        <dbReference type="Proteomes" id="UP000478704"/>
    </source>
</evidence>
<dbReference type="Proteomes" id="UP000389283">
    <property type="component" value="Unassembled WGS sequence"/>
</dbReference>
<dbReference type="EMBL" id="DAAJCS010000005">
    <property type="protein sequence ID" value="HAC0012906.1"/>
    <property type="molecule type" value="Genomic_DNA"/>
</dbReference>
<evidence type="ECO:0000313" key="51">
    <source>
        <dbReference type="EMBL" id="ECB9474868.1"/>
    </source>
</evidence>
<evidence type="ECO:0000313" key="152">
    <source>
        <dbReference type="Proteomes" id="UP000566721"/>
    </source>
</evidence>
<dbReference type="Proteomes" id="UP000376505">
    <property type="component" value="Unassembled WGS sequence"/>
</dbReference>
<dbReference type="Proteomes" id="UP000356407">
    <property type="component" value="Unassembled WGS sequence"/>
</dbReference>
<dbReference type="EMBL" id="AABEVI010000003">
    <property type="protein sequence ID" value="EAH0217840.1"/>
    <property type="molecule type" value="Genomic_DNA"/>
</dbReference>
<evidence type="ECO:0000313" key="91">
    <source>
        <dbReference type="Proteomes" id="UP000332711"/>
    </source>
</evidence>
<evidence type="ECO:0000313" key="41">
    <source>
        <dbReference type="EMBL" id="EAH0217840.1"/>
    </source>
</evidence>
<dbReference type="Proteomes" id="UP000421738">
    <property type="component" value="Unassembled WGS sequence"/>
</dbReference>
<evidence type="ECO:0000313" key="142">
    <source>
        <dbReference type="Proteomes" id="UP000530452"/>
    </source>
</evidence>
<dbReference type="Proteomes" id="UP000840928">
    <property type="component" value="Unassembled WGS sequence"/>
</dbReference>
<evidence type="ECO:0000313" key="99">
    <source>
        <dbReference type="Proteomes" id="UP000354255"/>
    </source>
</evidence>
<dbReference type="Proteomes" id="UP000269407">
    <property type="component" value="Unassembled WGS sequence"/>
</dbReference>
<evidence type="ECO:0000313" key="48">
    <source>
        <dbReference type="EMBL" id="EAK8897221.1"/>
    </source>
</evidence>
<dbReference type="Proteomes" id="UP000840567">
    <property type="component" value="Unassembled WGS sequence"/>
</dbReference>
<dbReference type="Proteomes" id="UP000527632">
    <property type="component" value="Unassembled WGS sequence"/>
</dbReference>
<dbReference type="Proteomes" id="UP000852906">
    <property type="component" value="Unassembled WGS sequence"/>
</dbReference>
<dbReference type="EMBL" id="AABAYG010000001">
    <property type="protein sequence ID" value="EAG2244007.1"/>
    <property type="molecule type" value="Genomic_DNA"/>
</dbReference>
<dbReference type="EMBL" id="AABEQV010000003">
    <property type="protein sequence ID" value="EAG9856630.1"/>
    <property type="molecule type" value="Genomic_DNA"/>
</dbReference>
<evidence type="ECO:0000313" key="128">
    <source>
        <dbReference type="Proteomes" id="UP000478682"/>
    </source>
</evidence>
<dbReference type="Proteomes" id="UP000358545">
    <property type="component" value="Unassembled WGS sequence"/>
</dbReference>
<evidence type="ECO:0000313" key="12">
    <source>
        <dbReference type="EMBL" id="EAD5775059.1"/>
    </source>
</evidence>
<evidence type="ECO:0000313" key="86">
    <source>
        <dbReference type="Proteomes" id="UP000269407"/>
    </source>
</evidence>
<evidence type="ECO:0000313" key="63">
    <source>
        <dbReference type="EMBL" id="EDN9630166.1"/>
    </source>
</evidence>
<evidence type="ECO:0000313" key="118">
    <source>
        <dbReference type="Proteomes" id="UP000413786"/>
    </source>
</evidence>
<evidence type="ECO:0000313" key="135">
    <source>
        <dbReference type="Proteomes" id="UP000522199"/>
    </source>
</evidence>
<evidence type="ECO:0000313" key="148">
    <source>
        <dbReference type="Proteomes" id="UP000546397"/>
    </source>
</evidence>
<dbReference type="EMBL" id="DAAIRR010000001">
    <property type="protein sequence ID" value="HAB9174790.1"/>
    <property type="molecule type" value="Genomic_DNA"/>
</dbReference>
<evidence type="ECO:0000313" key="116">
    <source>
        <dbReference type="Proteomes" id="UP000406081"/>
    </source>
</evidence>
<evidence type="ECO:0000313" key="101">
    <source>
        <dbReference type="Proteomes" id="UP000356407"/>
    </source>
</evidence>
<dbReference type="EMBL" id="DAAKPP010000005">
    <property type="protein sequence ID" value="HAC3055978.1"/>
    <property type="molecule type" value="Genomic_DNA"/>
</dbReference>
<evidence type="ECO:0000313" key="31">
    <source>
        <dbReference type="EMBL" id="EAG4184694.1"/>
    </source>
</evidence>
<dbReference type="EMBL" id="AABFVG010000002">
    <property type="protein sequence ID" value="EAH2281416.1"/>
    <property type="molecule type" value="Genomic_DNA"/>
</dbReference>
<evidence type="ECO:0000313" key="113">
    <source>
        <dbReference type="Proteomes" id="UP000389283"/>
    </source>
</evidence>
<evidence type="ECO:0000313" key="50">
    <source>
        <dbReference type="EMBL" id="EAK9429390.1"/>
    </source>
</evidence>
<dbReference type="EMBL" id="AAAPCR010000018">
    <property type="protein sequence ID" value="EAD8147349.1"/>
    <property type="molecule type" value="Genomic_DNA"/>
</dbReference>
<dbReference type="Proteomes" id="UP000350032">
    <property type="component" value="Unassembled WGS sequence"/>
</dbReference>
<dbReference type="Proteomes" id="UP000842809">
    <property type="component" value="Unassembled WGS sequence"/>
</dbReference>
<dbReference type="Proteomes" id="UP000841146">
    <property type="component" value="Unassembled WGS sequence"/>
</dbReference>
<evidence type="ECO:0000313" key="92">
    <source>
        <dbReference type="Proteomes" id="UP000336166"/>
    </source>
</evidence>
<dbReference type="EMBL" id="RCRQ01000005">
    <property type="protein sequence ID" value="MCO39019.1"/>
    <property type="molecule type" value="Genomic_DNA"/>
</dbReference>
<dbReference type="Proteomes" id="UP000478945">
    <property type="component" value="Unassembled WGS sequence"/>
</dbReference>
<proteinExistence type="inferred from homology"/>
<dbReference type="EMBL" id="AAAKQF010000003">
    <property type="protein sequence ID" value="EAC9039570.1"/>
    <property type="molecule type" value="Genomic_DNA"/>
</dbReference>
<dbReference type="EMBL" id="AAAJKI010000020">
    <property type="protein sequence ID" value="EAC6548538.1"/>
    <property type="molecule type" value="Genomic_DNA"/>
</dbReference>
<evidence type="ECO:0000313" key="102">
    <source>
        <dbReference type="Proteomes" id="UP000358545"/>
    </source>
</evidence>
<evidence type="ECO:0000313" key="72">
    <source>
        <dbReference type="EMBL" id="HAB8558036.1"/>
    </source>
</evidence>
<dbReference type="EMBL" id="AABAGT010000002">
    <property type="protein sequence ID" value="EAG0865918.1"/>
    <property type="molecule type" value="Genomic_DNA"/>
</dbReference>
<evidence type="ECO:0000313" key="58">
    <source>
        <dbReference type="EMBL" id="ECY6543232.1"/>
    </source>
</evidence>
<dbReference type="Proteomes" id="UP000566721">
    <property type="component" value="Unassembled WGS sequence"/>
</dbReference>
<evidence type="ECO:0000313" key="98">
    <source>
        <dbReference type="Proteomes" id="UP000352246"/>
    </source>
</evidence>
<evidence type="ECO:0000313" key="19">
    <source>
        <dbReference type="EMBL" id="EAE2352893.1"/>
    </source>
</evidence>
<evidence type="ECO:0000313" key="17">
    <source>
        <dbReference type="EMBL" id="EAE1337722.1"/>
    </source>
</evidence>
<dbReference type="Proteomes" id="UP000548826">
    <property type="component" value="Unassembled WGS sequence"/>
</dbReference>
<dbReference type="EMBL" id="AABDDO010000022">
    <property type="protein sequence ID" value="EAG6764811.1"/>
    <property type="molecule type" value="Genomic_DNA"/>
</dbReference>
<evidence type="ECO:0000313" key="18">
    <source>
        <dbReference type="EMBL" id="EAE1630870.1"/>
    </source>
</evidence>
<reference evidence="153 154" key="3">
    <citation type="journal article" date="2018" name="Genome Biol.">
        <title>SKESA: strategic k-mer extension for scrupulous assemblies.</title>
        <authorList>
            <person name="Souvorov A."/>
            <person name="Agarwala R."/>
            <person name="Lipman D.J."/>
        </authorList>
    </citation>
    <scope>NUCLEOTIDE SEQUENCE [LARGE SCALE GENOMIC DNA]</scope>
    <source>
        <strain evidence="68">09CEB371LM</strain>
        <strain evidence="78">2017-325981-023-01</strain>
        <strain evidence="72 157">CFIAFB20100120</strain>
        <strain evidence="71">CFIAFB20140010</strain>
        <strain evidence="73">CFIAFB20160038</strain>
        <strain evidence="70 158">CFIAFB20160079</strain>
        <strain evidence="75">CFIAFB20170037</strain>
        <strain evidence="74 154">CFIAFB20170045</strain>
        <strain evidence="76 156">DMG1500109</strain>
        <strain evidence="77 155">LiDS0115</strain>
        <strain evidence="69">Sam_F526FDD3-C0F7-43DB-B204-E231FEF9C926</strain>
    </source>
</reference>
<dbReference type="EMBL" id="AAAICE010000007">
    <property type="protein sequence ID" value="EAC3882597.1"/>
    <property type="molecule type" value="Genomic_DNA"/>
</dbReference>
<evidence type="ECO:0000313" key="71">
    <source>
        <dbReference type="EMBL" id="HAB7723027.1"/>
    </source>
</evidence>
<evidence type="ECO:0000313" key="157">
    <source>
        <dbReference type="Proteomes" id="UP000844415"/>
    </source>
</evidence>
<dbReference type="Proteomes" id="UP000355989">
    <property type="component" value="Unassembled WGS sequence"/>
</dbReference>
<dbReference type="EMBL" id="DAAIJL010000012">
    <property type="protein sequence ID" value="HAB8558036.1"/>
    <property type="molecule type" value="Genomic_DNA"/>
</dbReference>
<dbReference type="EMBL" id="QXLS01000001">
    <property type="protein sequence ID" value="RKA10650.1"/>
    <property type="molecule type" value="Genomic_DNA"/>
</dbReference>
<dbReference type="Proteomes" id="UP000533021">
    <property type="component" value="Unassembled WGS sequence"/>
</dbReference>
<dbReference type="Proteomes" id="UP000489121">
    <property type="component" value="Unassembled WGS sequence"/>
</dbReference>
<evidence type="ECO:0000313" key="3">
    <source>
        <dbReference type="EMBL" id="EAC4482427.1"/>
    </source>
</evidence>
<evidence type="ECO:0000313" key="88">
    <source>
        <dbReference type="Proteomes" id="UP000280270"/>
    </source>
</evidence>
<dbReference type="EMBL" id="QXKO01000005">
    <property type="protein sequence ID" value="RJZ20698.1"/>
    <property type="molecule type" value="Genomic_DNA"/>
</dbReference>
<dbReference type="Proteomes" id="UP000529135">
    <property type="component" value="Unassembled WGS sequence"/>
</dbReference>
<dbReference type="EMBL" id="AAAQOE010000001">
    <property type="protein sequence ID" value="EAE1095026.1"/>
    <property type="molecule type" value="Genomic_DNA"/>
</dbReference>
<evidence type="ECO:0000313" key="59">
    <source>
        <dbReference type="EMBL" id="ECY9783582.1"/>
    </source>
</evidence>
<evidence type="ECO:0000313" key="6">
    <source>
        <dbReference type="EMBL" id="EAC5949872.1"/>
    </source>
</evidence>
<evidence type="ECO:0000313" key="100">
    <source>
        <dbReference type="Proteomes" id="UP000355989"/>
    </source>
</evidence>
<evidence type="ECO:0000313" key="93">
    <source>
        <dbReference type="Proteomes" id="UP000337746"/>
    </source>
</evidence>
<evidence type="ECO:0000313" key="69">
    <source>
        <dbReference type="EMBL" id="HAA8490484.1"/>
    </source>
</evidence>
<evidence type="ECO:0000313" key="149">
    <source>
        <dbReference type="Proteomes" id="UP000548826"/>
    </source>
</evidence>
<evidence type="ECO:0000313" key="123">
    <source>
        <dbReference type="Proteomes" id="UP000458487"/>
    </source>
</evidence>
<dbReference type="Proteomes" id="UP000544530">
    <property type="component" value="Unassembled WGS sequence"/>
</dbReference>
<evidence type="ECO:0000313" key="80">
    <source>
        <dbReference type="EMBL" id="NYA00207.1"/>
    </source>
</evidence>
<evidence type="ECO:0000313" key="125">
    <source>
        <dbReference type="Proteomes" id="UP000467347"/>
    </source>
</evidence>
<dbReference type="Proteomes" id="UP000379076">
    <property type="component" value="Unassembled WGS sequence"/>
</dbReference>
<evidence type="ECO:0000313" key="20">
    <source>
        <dbReference type="EMBL" id="EAE2660099.1"/>
    </source>
</evidence>
<evidence type="ECO:0000313" key="127">
    <source>
        <dbReference type="Proteomes" id="UP000470497"/>
    </source>
</evidence>
<evidence type="ECO:0000313" key="55">
    <source>
        <dbReference type="EMBL" id="ECL0130600.1"/>
    </source>
</evidence>
<evidence type="ECO:0000313" key="29">
    <source>
        <dbReference type="EMBL" id="EAG2513745.1"/>
    </source>
</evidence>
<dbReference type="EMBL" id="AABAWE010000001">
    <property type="protein sequence ID" value="EAG2085658.1"/>
    <property type="molecule type" value="Genomic_DNA"/>
</dbReference>
<dbReference type="Proteomes" id="UP000364988">
    <property type="component" value="Unassembled WGS sequence"/>
</dbReference>
<dbReference type="EMBL" id="AABGUK010000001">
    <property type="protein sequence ID" value="EAH4240604.1"/>
    <property type="molecule type" value="Genomic_DNA"/>
</dbReference>
<dbReference type="Proteomes" id="UP000528151">
    <property type="component" value="Unassembled WGS sequence"/>
</dbReference>
<dbReference type="EMBL" id="AANDSR010000001">
    <property type="protein sequence ID" value="EDN9835183.1"/>
    <property type="molecule type" value="Genomic_DNA"/>
</dbReference>
<evidence type="ECO:0000313" key="97">
    <source>
        <dbReference type="Proteomes" id="UP000350032"/>
    </source>
</evidence>
<dbReference type="Proteomes" id="UP000410967">
    <property type="component" value="Unassembled WGS sequence"/>
</dbReference>
<evidence type="ECO:0000313" key="60">
    <source>
        <dbReference type="EMBL" id="EDN7714116.1"/>
    </source>
</evidence>
<dbReference type="EMBL" id="AABATR010000001">
    <property type="protein sequence ID" value="EAG1892573.1"/>
    <property type="molecule type" value="Genomic_DNA"/>
</dbReference>
<dbReference type="EMBL" id="AABBWO010000005">
    <property type="protein sequence ID" value="EAG4184694.1"/>
    <property type="molecule type" value="Genomic_DNA"/>
</dbReference>
<evidence type="ECO:0000313" key="156">
    <source>
        <dbReference type="Proteomes" id="UP000843775"/>
    </source>
</evidence>
<evidence type="ECO:0000313" key="141">
    <source>
        <dbReference type="Proteomes" id="UP000529135"/>
    </source>
</evidence>
<organism evidence="9 99">
    <name type="scientific">Listeria monocytogenes</name>
    <dbReference type="NCBI Taxonomy" id="1639"/>
    <lineage>
        <taxon>Bacteria</taxon>
        <taxon>Bacillati</taxon>
        <taxon>Bacillota</taxon>
        <taxon>Bacilli</taxon>
        <taxon>Bacillales</taxon>
        <taxon>Listeriaceae</taxon>
        <taxon>Listeria</taxon>
    </lineage>
</organism>
<dbReference type="Proteomes" id="UP000525068">
    <property type="component" value="Unassembled WGS sequence"/>
</dbReference>
<dbReference type="KEGG" id="lmoe:BN418_1276"/>
<evidence type="ECO:0000313" key="9">
    <source>
        <dbReference type="EMBL" id="EAC9039570.1"/>
    </source>
</evidence>
<dbReference type="Proteomes" id="UP000540117">
    <property type="component" value="Unassembled WGS sequence"/>
</dbReference>
<evidence type="ECO:0000313" key="110">
    <source>
        <dbReference type="Proteomes" id="UP000379076"/>
    </source>
</evidence>
<evidence type="ECO:0000313" key="42">
    <source>
        <dbReference type="EMBL" id="EAH0250980.1"/>
    </source>
</evidence>
<evidence type="ECO:0000313" key="52">
    <source>
        <dbReference type="EMBL" id="ECB9513388.1"/>
    </source>
</evidence>
<evidence type="ECO:0000313" key="151">
    <source>
        <dbReference type="Proteomes" id="UP000566597"/>
    </source>
</evidence>
<dbReference type="EMBL" id="AALGDA010000041">
    <property type="protein sequence ID" value="ECY9783582.1"/>
    <property type="molecule type" value="Genomic_DNA"/>
</dbReference>
<evidence type="ECO:0000256" key="1">
    <source>
        <dbReference type="HAMAP-Rule" id="MF_01041"/>
    </source>
</evidence>
<evidence type="ECO:0000313" key="106">
    <source>
        <dbReference type="Proteomes" id="UP000368805"/>
    </source>
</evidence>
<dbReference type="EMBL" id="AABFMV010000003">
    <property type="protein sequence ID" value="EAH1614797.1"/>
    <property type="molecule type" value="Genomic_DNA"/>
</dbReference>
<dbReference type="Proteomes" id="UP000332711">
    <property type="component" value="Unassembled WGS sequence"/>
</dbReference>
<evidence type="ECO:0000313" key="87">
    <source>
        <dbReference type="Proteomes" id="UP000272537"/>
    </source>
</evidence>
<dbReference type="EMBL" id="AAANYR010000001">
    <property type="protein sequence ID" value="EAD5785118.1"/>
    <property type="molecule type" value="Genomic_DNA"/>
</dbReference>
<dbReference type="EMBL" id="AALAQH010000001">
    <property type="protein sequence ID" value="ECX6923259.1"/>
    <property type="molecule type" value="Genomic_DNA"/>
</dbReference>
<dbReference type="eggNOG" id="COG4476">
    <property type="taxonomic scope" value="Bacteria"/>
</dbReference>
<dbReference type="OMA" id="SYDWSTQ"/>
<evidence type="ECO:0000313" key="75">
    <source>
        <dbReference type="EMBL" id="HAC0273780.1"/>
    </source>
</evidence>
<dbReference type="EMBL" id="AAASTI010000001">
    <property type="protein sequence ID" value="EAE5602662.1"/>
    <property type="molecule type" value="Genomic_DNA"/>
</dbReference>
<evidence type="ECO:0000313" key="7">
    <source>
        <dbReference type="EMBL" id="EAC6548538.1"/>
    </source>
</evidence>
<dbReference type="RefSeq" id="WP_003722685.1">
    <property type="nucleotide sequence ID" value="NC_021823.1"/>
</dbReference>
<dbReference type="Proteomes" id="UP000845014">
    <property type="component" value="Unassembled WGS sequence"/>
</dbReference>
<evidence type="ECO:0000313" key="24">
    <source>
        <dbReference type="EMBL" id="EAG0865918.1"/>
    </source>
</evidence>
<dbReference type="Proteomes" id="UP000484022">
    <property type="component" value="Unassembled WGS sequence"/>
</dbReference>
<evidence type="ECO:0000313" key="103">
    <source>
        <dbReference type="Proteomes" id="UP000364988"/>
    </source>
</evidence>
<dbReference type="KEGG" id="lmok:CQ02_05520"/>
<evidence type="ECO:0000313" key="121">
    <source>
        <dbReference type="Proteomes" id="UP000427828"/>
    </source>
</evidence>
<reference evidence="87 88" key="2">
    <citation type="journal article" date="2018" name="BMC Genomics">
        <title>Genes significantly associated with lineage II food isolates of Listeria monocytogenes.</title>
        <authorList>
            <person name="Pirone-Davies C."/>
            <person name="Chen Y."/>
            <person name="Pightling A."/>
            <person name="Ryan G."/>
            <person name="Wang Y."/>
            <person name="Yao K."/>
            <person name="Hoffmann M."/>
            <person name="Allard M.W."/>
        </authorList>
    </citation>
    <scope>NUCLEOTIDE SEQUENCE [LARGE SCALE GENOMIC DNA]</scope>
    <source>
        <strain evidence="84 88">CFSAN028761</strain>
        <strain evidence="82 89">PNUSAL000190</strain>
        <strain evidence="83 87">PNUSAL000550</strain>
    </source>
</reference>
<dbReference type="Proteomes" id="UP000478682">
    <property type="component" value="Unassembled WGS sequence"/>
</dbReference>
<evidence type="ECO:0000313" key="131">
    <source>
        <dbReference type="Proteomes" id="UP000481141"/>
    </source>
</evidence>
<evidence type="ECO:0000313" key="82">
    <source>
        <dbReference type="EMBL" id="RJZ20698.1"/>
    </source>
</evidence>
<dbReference type="EMBL" id="AAAREG010000001">
    <property type="protein sequence ID" value="EAE2352893.1"/>
    <property type="molecule type" value="Genomic_DNA"/>
</dbReference>
<dbReference type="Proteomes" id="UP000388699">
    <property type="component" value="Unassembled WGS sequence"/>
</dbReference>
<dbReference type="Proteomes" id="UP000530452">
    <property type="component" value="Unassembled WGS sequence"/>
</dbReference>
<dbReference type="EMBL" id="AANDQG010000005">
    <property type="protein sequence ID" value="EDN9630166.1"/>
    <property type="molecule type" value="Genomic_DNA"/>
</dbReference>
<evidence type="ECO:0000313" key="4">
    <source>
        <dbReference type="EMBL" id="EAC4550923.1"/>
    </source>
</evidence>
<evidence type="ECO:0000313" key="13">
    <source>
        <dbReference type="EMBL" id="EAD5785118.1"/>
    </source>
</evidence>
<dbReference type="Proteomes" id="UP000352246">
    <property type="component" value="Unassembled WGS sequence"/>
</dbReference>
<dbReference type="Proteomes" id="UP000393182">
    <property type="component" value="Unassembled WGS sequence"/>
</dbReference>
<evidence type="ECO:0000313" key="139">
    <source>
        <dbReference type="Proteomes" id="UP000527632"/>
    </source>
</evidence>
<evidence type="ECO:0000313" key="104">
    <source>
        <dbReference type="Proteomes" id="UP000365297"/>
    </source>
</evidence>
<protein>
    <recommendedName>
        <fullName evidence="1">UPF0223 protein A3R20_03095</fullName>
    </recommendedName>
</protein>
<evidence type="ECO:0000313" key="147">
    <source>
        <dbReference type="Proteomes" id="UP000544530"/>
    </source>
</evidence>
<evidence type="ECO:0000313" key="150">
    <source>
        <dbReference type="Proteomes" id="UP000549379"/>
    </source>
</evidence>
<dbReference type="Proteomes" id="UP000401273">
    <property type="component" value="Unassembled WGS sequence"/>
</dbReference>
<evidence type="ECO:0000313" key="36">
    <source>
        <dbReference type="EMBL" id="EAG6764811.1"/>
    </source>
</evidence>
<evidence type="ECO:0000313" key="73">
    <source>
        <dbReference type="EMBL" id="HAB9174790.1"/>
    </source>
</evidence>
<evidence type="ECO:0000313" key="62">
    <source>
        <dbReference type="EMBL" id="EDN8270793.1"/>
    </source>
</evidence>
<dbReference type="Proteomes" id="UP000470497">
    <property type="component" value="Unassembled WGS sequence"/>
</dbReference>
<dbReference type="EMBL" id="AAAMZD010000001">
    <property type="protein sequence ID" value="EAD3791334.1"/>
    <property type="molecule type" value="Genomic_DNA"/>
</dbReference>
<dbReference type="EMBL" id="AABEMN010000010">
    <property type="protein sequence ID" value="EAG9519732.1"/>
    <property type="molecule type" value="Genomic_DNA"/>
</dbReference>
<dbReference type="EMBL" id="AACKDQ010000029">
    <property type="protein sequence ID" value="EAK9317807.1"/>
    <property type="molecule type" value="Genomic_DNA"/>
</dbReference>
<evidence type="ECO:0000313" key="117">
    <source>
        <dbReference type="Proteomes" id="UP000410967"/>
    </source>
</evidence>
<dbReference type="Pfam" id="PF05256">
    <property type="entry name" value="UPF0223"/>
    <property type="match status" value="1"/>
</dbReference>
<dbReference type="Proteomes" id="UP000458487">
    <property type="component" value="Unassembled WGS sequence"/>
</dbReference>
<dbReference type="Proteomes" id="UP000517258">
    <property type="component" value="Unassembled WGS sequence"/>
</dbReference>
<evidence type="ECO:0000313" key="74">
    <source>
        <dbReference type="EMBL" id="HAC0012906.1"/>
    </source>
</evidence>
<gene>
    <name evidence="25" type="ORF">A3R20_03095</name>
    <name evidence="24" type="ORF">A8L61_01330</name>
    <name evidence="4" type="ORF">ABZ57_00330</name>
    <name evidence="84" type="ORF">AE233_01663</name>
    <name evidence="35" type="ORF">AF817_03260</name>
    <name evidence="36" type="ORF">AF817_16525</name>
    <name evidence="81" type="ORF">AJL21_12470</name>
    <name evidence="6" type="ORF">AP104_10790</name>
    <name evidence="16" type="ORF">APD94_03555</name>
    <name evidence="18" type="ORF">ARR48_03555</name>
    <name evidence="17" type="ORF">ART25_02135</name>
    <name evidence="5" type="ORF">ARY78_00885</name>
    <name evidence="29" type="ORF">B1N52_01105</name>
    <name evidence="28" type="ORF">B1S26_01170</name>
    <name evidence="2" type="ORF">B4X68_11250</name>
    <name evidence="30" type="ORF">B5K54_08965</name>
    <name evidence="26" type="ORF">BB997_03015</name>
    <name evidence="57" type="ORF">BCZ19_01120</name>
    <name evidence="27" type="ORF">BCZ21_00175</name>
    <name evidence="85" type="ORF">BES38_03130</name>
    <name evidence="33" type="ORF">CA369_13015</name>
    <name evidence="31" type="ORF">CAC64_10305</name>
    <name evidence="32" type="ORF">CAV64_01775</name>
    <name evidence="14" type="ORF">CD20_14870</name>
    <name evidence="38" type="ORF">CW845_08215</name>
    <name evidence="37" type="ORF">CW895_00305</name>
    <name evidence="43" type="ORF">D4271_05190</name>
    <name evidence="44" type="ORF">D4920_04975</name>
    <name evidence="39" type="ORF">D4B11_08095</name>
    <name evidence="40" type="ORF">D4C60_06455</name>
    <name evidence="41" type="ORF">D4D89_05880</name>
    <name evidence="42" type="ORF">D4U23_01105</name>
    <name evidence="45" type="ORF">D5M70_05875</name>
    <name evidence="46" type="ORF">D5N24_02285</name>
    <name evidence="48" type="ORF">D7104_05830</name>
    <name evidence="34" type="ORF">DCT16_02980</name>
    <name evidence="15" type="ORF">DG57_07730</name>
    <name evidence="79" type="ORF">DOV25_11175</name>
    <name evidence="8" type="ORF">DQ70_02970</name>
    <name evidence="7" type="ORF">DU018_09205</name>
    <name evidence="82" type="ORF">DYZ50_02224</name>
    <name evidence="83" type="ORF">DYZ80_00177</name>
    <name evidence="3" type="ORF">E0I39_05945</name>
    <name evidence="20" type="ORF">E1V33_08025</name>
    <name evidence="21" type="ORF">E1W43_03090</name>
    <name evidence="22" type="ORF">E1W56_03230</name>
    <name evidence="23" type="ORF">E1X78_00905</name>
    <name evidence="47" type="ORF">E5F58_01155</name>
    <name evidence="13" type="ORF">EX365_00915</name>
    <name evidence="12" type="ORF">EXZ73_12230</name>
    <name evidence="56" type="ORF">F1788_03185</name>
    <name evidence="58" type="ORF">F6436_02705</name>
    <name evidence="59" type="ORF">F6515_11370</name>
    <name evidence="49" type="ORF">FA835_11880</name>
    <name evidence="50" type="ORF">FC284_13755</name>
    <name evidence="55" type="ORF">FJU19_05785</name>
    <name evidence="52" type="ORF">FLQ97_06535</name>
    <name evidence="51" type="ORF">FLR03_14435</name>
    <name evidence="53" type="ORF">FNX40_10670</name>
    <name evidence="54" type="ORF">FPL45_05835</name>
    <name evidence="65" type="ORF">FV747_03830</name>
    <name evidence="67" type="ORF">G3O21_000541</name>
    <name evidence="66" type="ORF">G3R95_001210</name>
    <name evidence="68" type="ORF">GHH22_06765</name>
    <name evidence="69" type="ORF">GHO09_08235</name>
    <name evidence="63" type="ORF">GI230_11215</name>
    <name evidence="76" type="ORF">GI949_05580</name>
    <name evidence="64" type="ORF">GJW51_00710</name>
    <name evidence="60" type="ORF">GQG13_03150</name>
    <name evidence="61" type="ORF">GT011_03245</name>
    <name evidence="62" type="ORF">GT011_15735</name>
    <name evidence="70" type="ORF">GYO01_02395</name>
    <name evidence="71" type="ORF">GYP27_13640</name>
    <name evidence="72" type="ORF">GYS09_12140</name>
    <name evidence="73" type="ORF">GYU24_03630</name>
    <name evidence="74" type="ORF">GYX23_07860</name>
    <name evidence="75" type="ORF">GYY14_00190</name>
    <name evidence="77" type="ORF">GZK27_10735</name>
    <name evidence="78" type="ORF">HQN34_000724</name>
    <name evidence="80" type="ORF">HZJ64_00050</name>
    <name evidence="9" type="ORF">KV70_05070</name>
    <name evidence="10" type="ORF">QD52_00920</name>
    <name evidence="11" type="ORF">UI29_00935</name>
    <name evidence="19" type="ORF">Y261_00845</name>
</gene>
<dbReference type="Proteomes" id="UP000337746">
    <property type="component" value="Unassembled WGS sequence"/>
</dbReference>
<dbReference type="EMBL" id="AABGHY010000001">
    <property type="protein sequence ID" value="EAH3293212.1"/>
    <property type="molecule type" value="Genomic_DNA"/>
</dbReference>
<reference evidence="93 96" key="5">
    <citation type="submission" date="2018-06" db="EMBL/GenBank/DDBJ databases">
        <authorList>
            <consortium name="GenomeTrakr: Next Generation Sequencing Network for Food Pathogen Tracability"/>
        </authorList>
    </citation>
    <scope>NUCLEOTIDE SEQUENCE [LARGE SCALE GENOMIC DNA]</scope>
    <source>
        <strain evidence="30 150">10B02965A-1</strain>
        <strain evidence="25 116">ARS-CC9329</strain>
        <strain evidence="15 112">CFSAN008016</strain>
        <strain evidence="8 105">CFSAN008042</strain>
        <strain evidence="2 101">CFSAN060999</strain>
        <strain evidence="33 140">CFSAN063727</strain>
        <strain evidence="60 122">CFSAN102901</strain>
        <strain evidence="18 106">FDA00006304</strain>
        <strain evidence="17 110">FDA00006494</strain>
        <strain evidence="5 104">FDA00007096</strain>
        <strain evidence="10 115">FDA00008584</strain>
        <strain evidence="6 109">FDA00009539</strain>
        <strain evidence="28">FDA00011243</strain>
        <strain evidence="79 86">FDA00013213</strain>
        <strain evidence="7 90">FDA00013332</strain>
        <strain evidence="13 95">FDA00013853</strain>
        <strain evidence="50">FDA00014181</strain>
        <strain evidence="51 120">FDA00014336</strain>
        <strain evidence="53 113">FDA00014370</strain>
        <strain evidence="52 114">FDA00014392</strain>
        <strain evidence="54 98">FDA00014472</strain>
        <strain evidence="61 124">FDA00015028</strain>
        <strain evidence="67">FDA00015054</strain>
        <strain evidence="32 146">FDA1005580-S054-001</strain>
        <strain evidence="132">FDA1077646-S145-002</strain>
        <strain evidence="129">FDA1090798-S029-001</strain>
        <strain evidence="131">FDA956581-098-004</strain>
        <strain evidence="29 138">FDA960927-006-004</strain>
        <strain evidence="34 152">FLAG-38921</strain>
        <strain evidence="57 121">FLAG-51482A</strain>
        <strain evidence="27 93">FLAG-54356</strain>
        <strain evidence="16 100">FLAG-78586</strain>
        <strain evidence="12 108">FSIS31901579</strain>
        <strain evidence="47 139">LS1344</strain>
        <strain evidence="14 107">NYAG13B12507-5</strain>
        <strain evidence="64 125">OSF101448</strain>
        <strain evidence="11 96">VA-WGS-00405</strain>
    </source>
</reference>
<dbReference type="InterPro" id="IPR023324">
    <property type="entry name" value="BH2638-like_sf"/>
</dbReference>
<dbReference type="EMBL" id="AANCRK010000001">
    <property type="protein sequence ID" value="EDN7714116.1"/>
    <property type="molecule type" value="Genomic_DNA"/>
</dbReference>
<evidence type="ECO:0000313" key="33">
    <source>
        <dbReference type="EMBL" id="EAG4463216.1"/>
    </source>
</evidence>
<evidence type="ECO:0000313" key="79">
    <source>
        <dbReference type="EMBL" id="MCO39019.1"/>
    </source>
</evidence>
<dbReference type="EMBL" id="AABGFX010000003">
    <property type="protein sequence ID" value="EAH3126826.1"/>
    <property type="molecule type" value="Genomic_DNA"/>
</dbReference>
<dbReference type="Gene3D" id="1.10.220.80">
    <property type="entry name" value="BH2638-like"/>
    <property type="match status" value="1"/>
</dbReference>
<evidence type="ECO:0000313" key="124">
    <source>
        <dbReference type="Proteomes" id="UP000467247"/>
    </source>
</evidence>
<evidence type="ECO:0000313" key="16">
    <source>
        <dbReference type="EMBL" id="EAE1095026.1"/>
    </source>
</evidence>
<dbReference type="AlphaFoldDB" id="A0A0D8X620"/>
<dbReference type="Proteomes" id="UP000531172">
    <property type="component" value="Unassembled WGS sequence"/>
</dbReference>
<dbReference type="Proteomes" id="UP000840569">
    <property type="component" value="Unassembled WGS sequence"/>
</dbReference>
<evidence type="ECO:0000313" key="108">
    <source>
        <dbReference type="Proteomes" id="UP000376505"/>
    </source>
</evidence>
<dbReference type="Proteomes" id="UP000841561">
    <property type="component" value="Unassembled WGS sequence"/>
</dbReference>
<evidence type="ECO:0000313" key="76">
    <source>
        <dbReference type="EMBL" id="HAC1754440.1"/>
    </source>
</evidence>
<dbReference type="EMBL" id="QUQA01000010">
    <property type="protein sequence ID" value="RKC01406.1"/>
    <property type="molecule type" value="Genomic_DNA"/>
</dbReference>
<dbReference type="EMBL" id="AAARIE010000007">
    <property type="protein sequence ID" value="EAE2660099.1"/>
    <property type="molecule type" value="Genomic_DNA"/>
</dbReference>
<evidence type="ECO:0000313" key="15">
    <source>
        <dbReference type="EMBL" id="EAE0769721.1"/>
    </source>
</evidence>
<evidence type="ECO:0000313" key="105">
    <source>
        <dbReference type="Proteomes" id="UP000368512"/>
    </source>
</evidence>
<evidence type="ECO:0000313" key="64">
    <source>
        <dbReference type="EMBL" id="EDN9835183.1"/>
    </source>
</evidence>
<evidence type="ECO:0000313" key="35">
    <source>
        <dbReference type="EMBL" id="EAG6762241.1"/>
    </source>
</evidence>
<dbReference type="KEGG" id="lmom:IJ09_05000"/>
<evidence type="ECO:0000313" key="54">
    <source>
        <dbReference type="EMBL" id="ECH7210852.1"/>
    </source>
</evidence>
<evidence type="ECO:0000313" key="30">
    <source>
        <dbReference type="EMBL" id="EAG2997422.1"/>
    </source>
</evidence>
<dbReference type="EMBL" id="AABEVT010000001">
    <property type="protein sequence ID" value="EAH0250980.1"/>
    <property type="molecule type" value="Genomic_DNA"/>
</dbReference>
<reference evidence="80 147" key="9">
    <citation type="submission" date="2020-06" db="EMBL/GenBank/DDBJ databases">
        <title>Two Listeria outbreaks in Switzerland in 2018 and 2020.</title>
        <authorList>
            <person name="Stevens M.J.A."/>
            <person name="Bloemberg G."/>
            <person name="Nusch-Inderbinnen M."/>
            <person name="Stephan R."/>
        </authorList>
    </citation>
    <scope>NUCLEOTIDE SEQUENCE [LARGE SCALE GENOMIC DNA]</scope>
    <source>
        <strain evidence="80 147">N18-0707</strain>
    </source>
</reference>
<evidence type="ECO:0000313" key="112">
    <source>
        <dbReference type="Proteomes" id="UP000388699"/>
    </source>
</evidence>
<dbReference type="Proteomes" id="UP000427828">
    <property type="component" value="Unassembled WGS sequence"/>
</dbReference>
<evidence type="ECO:0000313" key="22">
    <source>
        <dbReference type="EMBL" id="EAE4941060.1"/>
    </source>
</evidence>
<name>A0A0D8X620_LISMN</name>
<evidence type="ECO:0000313" key="65">
    <source>
        <dbReference type="EMBL" id="EDO0985127.1"/>
    </source>
</evidence>
<evidence type="ECO:0000313" key="96">
    <source>
        <dbReference type="Proteomes" id="UP000345329"/>
    </source>
</evidence>
<dbReference type="EMBL" id="MJTJ01000019">
    <property type="protein sequence ID" value="OET49072.1"/>
    <property type="molecule type" value="Genomic_DNA"/>
</dbReference>
<dbReference type="Proteomes" id="UP000478704">
    <property type="component" value="Unassembled WGS sequence"/>
</dbReference>
<dbReference type="EMBL" id="AAAJCR010000006">
    <property type="protein sequence ID" value="EAC5949872.1"/>
    <property type="molecule type" value="Genomic_DNA"/>
</dbReference>
<evidence type="ECO:0000313" key="136">
    <source>
        <dbReference type="Proteomes" id="UP000524387"/>
    </source>
</evidence>
<evidence type="ECO:0000313" key="120">
    <source>
        <dbReference type="Proteomes" id="UP000423131"/>
    </source>
</evidence>
<evidence type="ECO:0000313" key="137">
    <source>
        <dbReference type="Proteomes" id="UP000525068"/>
    </source>
</evidence>
<dbReference type="EMBL" id="AABEKN010000001">
    <property type="protein sequence ID" value="EAG9352272.1"/>
    <property type="molecule type" value="Genomic_DNA"/>
</dbReference>
<dbReference type="EMBL" id="AAJEKY010000003">
    <property type="protein sequence ID" value="ECL0130600.1"/>
    <property type="molecule type" value="Genomic_DNA"/>
</dbReference>
<dbReference type="EMBL" id="AANEHK010000003">
    <property type="protein sequence ID" value="EDO0985127.1"/>
    <property type="molecule type" value="Genomic_DNA"/>
</dbReference>
<evidence type="ECO:0000313" key="111">
    <source>
        <dbReference type="Proteomes" id="UP000383365"/>
    </source>
</evidence>
<dbReference type="Proteomes" id="UP000843503">
    <property type="component" value="Unassembled WGS sequence"/>
</dbReference>
<comment type="similarity">
    <text evidence="1">Belongs to the UPF0223 family.</text>
</comment>
<reference evidence="81 159" key="1">
    <citation type="submission" date="2016-09" db="EMBL/GenBank/DDBJ databases">
        <title>100K Listeria isolates.</title>
        <authorList>
            <person name="Chen P."/>
            <person name="Weimer B.C."/>
            <person name="Kong N."/>
            <person name="Huang B."/>
        </authorList>
    </citation>
    <scope>NUCLEOTIDE SEQUENCE [LARGE SCALE GENOMIC DNA]</scope>
    <source>
        <strain evidence="81 159">BCW_2383</strain>
    </source>
</reference>
<evidence type="ECO:0000313" key="122">
    <source>
        <dbReference type="Proteomes" id="UP000455569"/>
    </source>
</evidence>
<evidence type="ECO:0000313" key="66">
    <source>
        <dbReference type="EMBL" id="EDP8409660.1"/>
    </source>
</evidence>
<evidence type="ECO:0000313" key="78">
    <source>
        <dbReference type="EMBL" id="HAJ9592549.1"/>
    </source>
</evidence>
<dbReference type="Proteomes" id="UP000413786">
    <property type="component" value="Unassembled WGS sequence"/>
</dbReference>
<dbReference type="Proteomes" id="UP000467347">
    <property type="component" value="Unassembled WGS sequence"/>
</dbReference>
<evidence type="ECO:0000313" key="126">
    <source>
        <dbReference type="Proteomes" id="UP000467536"/>
    </source>
</evidence>
<dbReference type="EMBL" id="AAAQVA010000001">
    <property type="protein sequence ID" value="EAE1630870.1"/>
    <property type="molecule type" value="Genomic_DNA"/>
</dbReference>
<evidence type="ECO:0000313" key="11">
    <source>
        <dbReference type="EMBL" id="EAD3791334.1"/>
    </source>
</evidence>
<dbReference type="Proteomes" id="UP000843775">
    <property type="component" value="Unassembled WGS sequence"/>
</dbReference>
<evidence type="ECO:0000313" key="89">
    <source>
        <dbReference type="Proteomes" id="UP000285054"/>
    </source>
</evidence>
<evidence type="ECO:0000313" key="21">
    <source>
        <dbReference type="EMBL" id="EAE2896936.1"/>
    </source>
</evidence>
<evidence type="ECO:0000313" key="44">
    <source>
        <dbReference type="EMBL" id="EAH2281416.1"/>
    </source>
</evidence>
<evidence type="ECO:0000313" key="133">
    <source>
        <dbReference type="Proteomes" id="UP000489121"/>
    </source>
</evidence>
<dbReference type="EMBL" id="AAAIKW010000001">
    <property type="protein sequence ID" value="EAC4550923.1"/>
    <property type="molecule type" value="Genomic_DNA"/>
</dbReference>
<evidence type="ECO:0000313" key="114">
    <source>
        <dbReference type="Proteomes" id="UP000398321"/>
    </source>
</evidence>
<dbReference type="Proteomes" id="UP000344343">
    <property type="component" value="Unassembled WGS sequence"/>
</dbReference>
<reference evidence="68" key="8">
    <citation type="submission" date="2019-10" db="EMBL/GenBank/DDBJ databases">
        <authorList>
            <consortium name="NCBI Pathogen Detection Project"/>
        </authorList>
    </citation>
    <scope>NUCLEOTIDE SEQUENCE</scope>
    <source>
        <strain evidence="68">09CEB371LM</strain>
        <strain evidence="78">2017-325981-023-01</strain>
        <strain evidence="72">CFIAFB20100120</strain>
        <strain evidence="71">CFIAFB20140010</strain>
        <strain evidence="73">CFIAFB20160038</strain>
        <strain evidence="70">CFIAFB20160079</strain>
        <strain evidence="75">CFIAFB20170037</strain>
        <strain evidence="74">CFIAFB20170045</strain>
        <strain evidence="76">DMG1500109</strain>
        <strain evidence="77">LiDS0115</strain>
        <strain evidence="69">Sam_F526FDD3-C0F7-43DB-B204-E231FEF9C926</strain>
    </source>
</reference>
<evidence type="ECO:0000313" key="143">
    <source>
        <dbReference type="Proteomes" id="UP000531172"/>
    </source>
</evidence>
<dbReference type="Proteomes" id="UP000467247">
    <property type="component" value="Unassembled WGS sequence"/>
</dbReference>
<evidence type="ECO:0000313" key="26">
    <source>
        <dbReference type="EMBL" id="EAG1892573.1"/>
    </source>
</evidence>
<dbReference type="Proteomes" id="UP000840039">
    <property type="component" value="Unassembled WGS sequence"/>
</dbReference>
<dbReference type="NCBIfam" id="NF003353">
    <property type="entry name" value="PRK04387.1"/>
    <property type="match status" value="1"/>
</dbReference>
<evidence type="ECO:0000313" key="138">
    <source>
        <dbReference type="Proteomes" id="UP000525850"/>
    </source>
</evidence>
<evidence type="ECO:0000313" key="57">
    <source>
        <dbReference type="EMBL" id="ECX6923259.1"/>
    </source>
</evidence>
<evidence type="ECO:0000313" key="2">
    <source>
        <dbReference type="EMBL" id="EAC3882597.1"/>
    </source>
</evidence>
<dbReference type="EMBL" id="AAALRN010000001">
    <property type="protein sequence ID" value="EAD1183639.1"/>
    <property type="molecule type" value="Genomic_DNA"/>
</dbReference>
<dbReference type="Proteomes" id="UP000535556">
    <property type="component" value="Unassembled WGS sequence"/>
</dbReference>
<dbReference type="EMBL" id="AABBZO010000017">
    <property type="protein sequence ID" value="EAG4463216.1"/>
    <property type="molecule type" value="Genomic_DNA"/>
</dbReference>
<dbReference type="Proteomes" id="UP000354255">
    <property type="component" value="Unassembled WGS sequence"/>
</dbReference>
<evidence type="ECO:0000313" key="84">
    <source>
        <dbReference type="EMBL" id="RKC01406.1"/>
    </source>
</evidence>
<evidence type="ECO:0000313" key="23">
    <source>
        <dbReference type="EMBL" id="EAE5602662.1"/>
    </source>
</evidence>
<dbReference type="EMBL" id="AALEDS010000002">
    <property type="protein sequence ID" value="ECY6543232.1"/>
    <property type="molecule type" value="Genomic_DNA"/>
</dbReference>
<dbReference type="EMBL" id="DAAEEB010000004">
    <property type="protein sequence ID" value="HAA8052854.1"/>
    <property type="molecule type" value="Genomic_DNA"/>
</dbReference>
<evidence type="ECO:0000313" key="49">
    <source>
        <dbReference type="EMBL" id="EAK9317807.1"/>
    </source>
</evidence>
<reference evidence="85" key="10">
    <citation type="submission" date="2022-06" db="EMBL/GenBank/DDBJ databases">
        <title>Complete genomes of Listeria monocytogenes strains L58-55 and 6179.</title>
        <authorList>
            <person name="Schmitz-Esser S."/>
            <person name="Tibbs-Cortes B.W."/>
        </authorList>
    </citation>
    <scope>NUCLEOTIDE SEQUENCE</scope>
    <source>
        <strain evidence="85">L58-55</strain>
    </source>
</reference>
<dbReference type="Proteomes" id="UP000280270">
    <property type="component" value="Unassembled WGS sequence"/>
</dbReference>
<dbReference type="KEGG" id="lmv:Y193_10445"/>
<dbReference type="EMBL" id="AACJYH010000004">
    <property type="protein sequence ID" value="EAK8897221.1"/>
    <property type="molecule type" value="Genomic_DNA"/>
</dbReference>
<evidence type="ECO:0000313" key="109">
    <source>
        <dbReference type="Proteomes" id="UP000378540"/>
    </source>
</evidence>
<dbReference type="Proteomes" id="UP000844415">
    <property type="component" value="Unassembled WGS sequence"/>
</dbReference>
<evidence type="ECO:0000313" key="46">
    <source>
        <dbReference type="EMBL" id="EAH3293212.1"/>
    </source>
</evidence>
<reference evidence="92 94" key="4">
    <citation type="submission" date="2018-06" db="EMBL/GenBank/DDBJ databases">
        <authorList>
            <consortium name="PulseNet: The National Subtyping Network for Foodborne Disease Surveillance"/>
            <person name="Tarr C.L."/>
            <person name="Trees E."/>
            <person name="Katz L.S."/>
            <person name="Carleton-Romer H.A."/>
            <person name="Stroika S."/>
            <person name="Kucerova Z."/>
            <person name="Roache K.F."/>
            <person name="Sabol A.L."/>
            <person name="Besser J."/>
            <person name="Gerner-Smidt P."/>
        </authorList>
    </citation>
    <scope>NUCLEOTIDE SEQUENCE [LARGE SCALE GENOMIC DNA]</scope>
    <source>
        <strain evidence="4 94">2015L-6227</strain>
        <strain evidence="19 92">PNUSAL000134</strain>
        <strain evidence="9 99">PNUSAL000910</strain>
        <strain evidence="24 102">PNUSAL002180</strain>
        <strain evidence="26 128">PNUSAL002298</strain>
        <strain evidence="31 143">PNUSAL003001</strain>
        <strain evidence="48 97">PNUSAL004402</strain>
        <strain evidence="56 119">PNUSAL005666</strain>
        <strain evidence="59 133">PNUSAL005692</strain>
    </source>
</reference>
<dbReference type="EMBL" id="AANCZP010000015">
    <property type="protein sequence ID" value="EDN8270793.1"/>
    <property type="molecule type" value="Genomic_DNA"/>
</dbReference>
<dbReference type="EMBL" id="AAHZFY010000011">
    <property type="protein sequence ID" value="ECB9513388.1"/>
    <property type="molecule type" value="Genomic_DNA"/>
</dbReference>
<evidence type="ECO:0000313" key="115">
    <source>
        <dbReference type="Proteomes" id="UP000403352"/>
    </source>
</evidence>
<dbReference type="Proteomes" id="UP000272537">
    <property type="component" value="Unassembled WGS sequence"/>
</dbReference>